<dbReference type="InterPro" id="IPR015915">
    <property type="entry name" value="Kelch-typ_b-propeller"/>
</dbReference>
<name>A0A2N8KYJ5_9BURK</name>
<evidence type="ECO:0000313" key="3">
    <source>
        <dbReference type="EMBL" id="PND38530.1"/>
    </source>
</evidence>
<comment type="caution">
    <text evidence="3">The sequence shown here is derived from an EMBL/GenBank/DDBJ whole genome shotgun (WGS) entry which is preliminary data.</text>
</comment>
<sequence length="344" mass="36363">MRVIGSALTLILSGLAQASGTAAPSLRWETLAPMPIGVQEIYPAVHGGRLVVAGGLSSELPAAQGHLSDALQIYDPASGRWSLGPRLPEGRHHAQLLSLAQSLYLIGGFVRCEGGDWCASREVLRLDDGSARWQRLGALPQALTESTAFVQQGQIHLVSGRSPRGEANAQWGDHGDVAWHWVYDAKADRWRALADGPEIKSSAAALVTGEQAWLIGGRQYNGANLRSVHRLDAASGRWQAEAPLAFAQAAHGVGLLGGADQPLICSVGGETAENGGGMLGQVQCRALKEGRWQVMGEMPEPRHGLGVLSLNGQLYAIGGARQPGLTQTSPRLDRLSLSPSSTRP</sequence>
<feature type="chain" id="PRO_5014750547" evidence="2">
    <location>
        <begin position="19"/>
        <end position="344"/>
    </location>
</feature>
<feature type="signal peptide" evidence="2">
    <location>
        <begin position="1"/>
        <end position="18"/>
    </location>
</feature>
<evidence type="ECO:0000256" key="1">
    <source>
        <dbReference type="SAM" id="MobiDB-lite"/>
    </source>
</evidence>
<dbReference type="PANTHER" id="PTHR46375">
    <property type="entry name" value="KELCH REPEAT AND BTB DOMAIN-CONTAINING PROTEIN 13-RELATED"/>
    <property type="match status" value="1"/>
</dbReference>
<dbReference type="Proteomes" id="UP000235916">
    <property type="component" value="Unassembled WGS sequence"/>
</dbReference>
<dbReference type="InterPro" id="IPR006652">
    <property type="entry name" value="Kelch_1"/>
</dbReference>
<feature type="compositionally biased region" description="Low complexity" evidence="1">
    <location>
        <begin position="335"/>
        <end position="344"/>
    </location>
</feature>
<feature type="region of interest" description="Disordered" evidence="1">
    <location>
        <begin position="321"/>
        <end position="344"/>
    </location>
</feature>
<evidence type="ECO:0000256" key="2">
    <source>
        <dbReference type="SAM" id="SignalP"/>
    </source>
</evidence>
<keyword evidence="4" id="KW-1185">Reference proteome</keyword>
<dbReference type="SMART" id="SM00612">
    <property type="entry name" value="Kelch"/>
    <property type="match status" value="3"/>
</dbReference>
<dbReference type="AlphaFoldDB" id="A0A2N8KYJ5"/>
<gene>
    <name evidence="3" type="ORF">C1O66_14025</name>
</gene>
<dbReference type="EMBL" id="POSP01000003">
    <property type="protein sequence ID" value="PND38530.1"/>
    <property type="molecule type" value="Genomic_DNA"/>
</dbReference>
<proteinExistence type="predicted"/>
<organism evidence="3 4">
    <name type="scientific">Kinneretia aquatilis</name>
    <dbReference type="NCBI Taxonomy" id="2070761"/>
    <lineage>
        <taxon>Bacteria</taxon>
        <taxon>Pseudomonadati</taxon>
        <taxon>Pseudomonadota</taxon>
        <taxon>Betaproteobacteria</taxon>
        <taxon>Burkholderiales</taxon>
        <taxon>Sphaerotilaceae</taxon>
        <taxon>Roseateles</taxon>
    </lineage>
</organism>
<reference evidence="3 4" key="1">
    <citation type="submission" date="2018-01" db="EMBL/GenBank/DDBJ databases">
        <title>Draft genome sequence of Paucibacter aquatile CR182 isolated from freshwater of the Nakdong River.</title>
        <authorList>
            <person name="Choi A."/>
            <person name="Chung E.J."/>
        </authorList>
    </citation>
    <scope>NUCLEOTIDE SEQUENCE [LARGE SCALE GENOMIC DNA]</scope>
    <source>
        <strain evidence="3 4">CR182</strain>
    </source>
</reference>
<protein>
    <submittedName>
        <fullName evidence="3">Galactose oxidase</fullName>
    </submittedName>
</protein>
<keyword evidence="2" id="KW-0732">Signal</keyword>
<dbReference type="SUPFAM" id="SSF117281">
    <property type="entry name" value="Kelch motif"/>
    <property type="match status" value="2"/>
</dbReference>
<dbReference type="PANTHER" id="PTHR46375:SF3">
    <property type="entry name" value="KELCH REPEAT AND BTB DOMAIN-CONTAINING PROTEIN 13"/>
    <property type="match status" value="1"/>
</dbReference>
<dbReference type="Gene3D" id="2.120.10.80">
    <property type="entry name" value="Kelch-type beta propeller"/>
    <property type="match status" value="2"/>
</dbReference>
<accession>A0A2N8KYJ5</accession>
<dbReference type="InterPro" id="IPR052392">
    <property type="entry name" value="Kelch-BTB_domain-containing"/>
</dbReference>
<evidence type="ECO:0000313" key="4">
    <source>
        <dbReference type="Proteomes" id="UP000235916"/>
    </source>
</evidence>